<gene>
    <name evidence="1" type="ORF">EV702DRAFT_1228886</name>
</gene>
<comment type="caution">
    <text evidence="1">The sequence shown here is derived from an EMBL/GenBank/DDBJ whole genome shotgun (WGS) entry which is preliminary data.</text>
</comment>
<evidence type="ECO:0000313" key="1">
    <source>
        <dbReference type="EMBL" id="KAG1776488.1"/>
    </source>
</evidence>
<dbReference type="OrthoDB" id="10361682at2759"/>
<organism evidence="1 2">
    <name type="scientific">Suillus placidus</name>
    <dbReference type="NCBI Taxonomy" id="48579"/>
    <lineage>
        <taxon>Eukaryota</taxon>
        <taxon>Fungi</taxon>
        <taxon>Dikarya</taxon>
        <taxon>Basidiomycota</taxon>
        <taxon>Agaricomycotina</taxon>
        <taxon>Agaricomycetes</taxon>
        <taxon>Agaricomycetidae</taxon>
        <taxon>Boletales</taxon>
        <taxon>Suillineae</taxon>
        <taxon>Suillaceae</taxon>
        <taxon>Suillus</taxon>
    </lineage>
</organism>
<sequence>MNNILEMTVSHFFYEDPKTQTQMPLTMYLGGLSPLRAHFYQAAPPGPLTTVLRSTNLYPPGPLTNIAAFSYNLPASAAILHLLPSFGPQTSVILKPFNGLLPSPTTFLPLPPSYIPAQLRSTNLCNSALANPYSC</sequence>
<reference evidence="1" key="1">
    <citation type="journal article" date="2020" name="New Phytol.">
        <title>Comparative genomics reveals dynamic genome evolution in host specialist ectomycorrhizal fungi.</title>
        <authorList>
            <person name="Lofgren L.A."/>
            <person name="Nguyen N.H."/>
            <person name="Vilgalys R."/>
            <person name="Ruytinx J."/>
            <person name="Liao H.L."/>
            <person name="Branco S."/>
            <person name="Kuo A."/>
            <person name="LaButti K."/>
            <person name="Lipzen A."/>
            <person name="Andreopoulos W."/>
            <person name="Pangilinan J."/>
            <person name="Riley R."/>
            <person name="Hundley H."/>
            <person name="Na H."/>
            <person name="Barry K."/>
            <person name="Grigoriev I.V."/>
            <person name="Stajich J.E."/>
            <person name="Kennedy P.G."/>
        </authorList>
    </citation>
    <scope>NUCLEOTIDE SEQUENCE</scope>
    <source>
        <strain evidence="1">DOB743</strain>
    </source>
</reference>
<keyword evidence="2" id="KW-1185">Reference proteome</keyword>
<dbReference type="EMBL" id="JABBWD010000026">
    <property type="protein sequence ID" value="KAG1776488.1"/>
    <property type="molecule type" value="Genomic_DNA"/>
</dbReference>
<protein>
    <submittedName>
        <fullName evidence="1">Uncharacterized protein</fullName>
    </submittedName>
</protein>
<dbReference type="AlphaFoldDB" id="A0A9P6ZU23"/>
<evidence type="ECO:0000313" key="2">
    <source>
        <dbReference type="Proteomes" id="UP000714275"/>
    </source>
</evidence>
<dbReference type="Proteomes" id="UP000714275">
    <property type="component" value="Unassembled WGS sequence"/>
</dbReference>
<proteinExistence type="predicted"/>
<name>A0A9P6ZU23_9AGAM</name>
<accession>A0A9P6ZU23</accession>